<dbReference type="PROSITE" id="PS51186">
    <property type="entry name" value="GNAT"/>
    <property type="match status" value="1"/>
</dbReference>
<dbReference type="RefSeq" id="WP_165263743.1">
    <property type="nucleotide sequence ID" value="NZ_JAAKZY010000102.1"/>
</dbReference>
<dbReference type="SUPFAM" id="SSF55729">
    <property type="entry name" value="Acyl-CoA N-acyltransferases (Nat)"/>
    <property type="match status" value="1"/>
</dbReference>
<keyword evidence="3" id="KW-0808">Transferase</keyword>
<evidence type="ECO:0000259" key="1">
    <source>
        <dbReference type="PROSITE" id="PS51186"/>
    </source>
</evidence>
<feature type="domain" description="N-acetyltransferase" evidence="1">
    <location>
        <begin position="1"/>
        <end position="103"/>
    </location>
</feature>
<organism evidence="3 4">
    <name type="scientific">Streptomyces scabichelini</name>
    <dbReference type="NCBI Taxonomy" id="2711217"/>
    <lineage>
        <taxon>Bacteria</taxon>
        <taxon>Bacillati</taxon>
        <taxon>Actinomycetota</taxon>
        <taxon>Actinomycetes</taxon>
        <taxon>Kitasatosporales</taxon>
        <taxon>Streptomycetaceae</taxon>
        <taxon>Streptomyces</taxon>
    </lineage>
</organism>
<evidence type="ECO:0000313" key="4">
    <source>
        <dbReference type="Proteomes" id="UP000472335"/>
    </source>
</evidence>
<proteinExistence type="predicted"/>
<feature type="domain" description="N-acetyltransferase" evidence="2">
    <location>
        <begin position="6"/>
        <end position="95"/>
    </location>
</feature>
<accession>A0A6G4VC51</accession>
<sequence length="103" mass="11170">MTIKVIDVPEAGRYEARVDGDSAAVAGFAQYIRTAELIAFVHTEVAPEHEGKGVGSELARTSLDEARAAGLRVLATCPFYATWISRHAEYADLLYQARSKVGD</sequence>
<dbReference type="Gene3D" id="3.40.630.30">
    <property type="match status" value="1"/>
</dbReference>
<dbReference type="PANTHER" id="PTHR31435:SF10">
    <property type="entry name" value="BSR4717 PROTEIN"/>
    <property type="match status" value="1"/>
</dbReference>
<dbReference type="GO" id="GO:0016747">
    <property type="term" value="F:acyltransferase activity, transferring groups other than amino-acyl groups"/>
    <property type="evidence" value="ECO:0007669"/>
    <property type="project" value="InterPro"/>
</dbReference>
<dbReference type="EMBL" id="JAAKZY010000102">
    <property type="protein sequence ID" value="NGO11383.1"/>
    <property type="molecule type" value="Genomic_DNA"/>
</dbReference>
<gene>
    <name evidence="3" type="ORF">G5C60_28215</name>
</gene>
<keyword evidence="4" id="KW-1185">Reference proteome</keyword>
<dbReference type="InterPro" id="IPR016181">
    <property type="entry name" value="Acyl_CoA_acyltransferase"/>
</dbReference>
<evidence type="ECO:0000259" key="2">
    <source>
        <dbReference type="PROSITE" id="PS51729"/>
    </source>
</evidence>
<dbReference type="PROSITE" id="PS51729">
    <property type="entry name" value="GNAT_YJDJ"/>
    <property type="match status" value="1"/>
</dbReference>
<comment type="caution">
    <text evidence="3">The sequence shown here is derived from an EMBL/GenBank/DDBJ whole genome shotgun (WGS) entry which is preliminary data.</text>
</comment>
<dbReference type="Proteomes" id="UP000472335">
    <property type="component" value="Unassembled WGS sequence"/>
</dbReference>
<dbReference type="Pfam" id="PF14542">
    <property type="entry name" value="Acetyltransf_CG"/>
    <property type="match status" value="1"/>
</dbReference>
<dbReference type="InterPro" id="IPR045057">
    <property type="entry name" value="Gcn5-rel_NAT"/>
</dbReference>
<dbReference type="PANTHER" id="PTHR31435">
    <property type="entry name" value="PROTEIN NATD1"/>
    <property type="match status" value="1"/>
</dbReference>
<reference evidence="3 4" key="1">
    <citation type="submission" date="2020-02" db="EMBL/GenBank/DDBJ databases">
        <title>Whole-genome analyses of novel actinobacteria.</title>
        <authorList>
            <person name="Sahin N."/>
            <person name="Gencbay T."/>
        </authorList>
    </citation>
    <scope>NUCLEOTIDE SEQUENCE [LARGE SCALE GENOMIC DNA]</scope>
    <source>
        <strain evidence="3 4">HC44</strain>
    </source>
</reference>
<name>A0A6G4VC51_9ACTN</name>
<dbReference type="InterPro" id="IPR000182">
    <property type="entry name" value="GNAT_dom"/>
</dbReference>
<dbReference type="CDD" id="cd04301">
    <property type="entry name" value="NAT_SF"/>
    <property type="match status" value="1"/>
</dbReference>
<dbReference type="AlphaFoldDB" id="A0A6G4VC51"/>
<dbReference type="InterPro" id="IPR031165">
    <property type="entry name" value="GNAT_YJDJ"/>
</dbReference>
<evidence type="ECO:0000313" key="3">
    <source>
        <dbReference type="EMBL" id="NGO11383.1"/>
    </source>
</evidence>
<protein>
    <submittedName>
        <fullName evidence="3">N-acetyltransferase</fullName>
    </submittedName>
</protein>